<evidence type="ECO:0000256" key="5">
    <source>
        <dbReference type="ARBA" id="ARBA00047984"/>
    </source>
</evidence>
<comment type="caution">
    <text evidence="7">The sequence shown here is derived from an EMBL/GenBank/DDBJ whole genome shotgun (WGS) entry which is preliminary data.</text>
</comment>
<dbReference type="EMBL" id="JBJUIK010000014">
    <property type="protein sequence ID" value="KAL3504437.1"/>
    <property type="molecule type" value="Genomic_DNA"/>
</dbReference>
<dbReference type="InterPro" id="IPR007502">
    <property type="entry name" value="Helicase-assoc_dom"/>
</dbReference>
<keyword evidence="2" id="KW-0547">Nucleotide-binding</keyword>
<comment type="catalytic activity">
    <reaction evidence="5">
        <text>ATP + H2O = ADP + phosphate + H(+)</text>
        <dbReference type="Rhea" id="RHEA:13065"/>
        <dbReference type="ChEBI" id="CHEBI:15377"/>
        <dbReference type="ChEBI" id="CHEBI:15378"/>
        <dbReference type="ChEBI" id="CHEBI:30616"/>
        <dbReference type="ChEBI" id="CHEBI:43474"/>
        <dbReference type="ChEBI" id="CHEBI:456216"/>
        <dbReference type="EC" id="3.6.4.13"/>
    </reaction>
</comment>
<accession>A0ABD2YEZ7</accession>
<dbReference type="PANTHER" id="PTHR18934:SF234">
    <property type="entry name" value="PRE-MRNA-SPLICING FACTOR ATP-DEPENDENT RNA HELICASE DEAH4-RELATED"/>
    <property type="match status" value="1"/>
</dbReference>
<evidence type="ECO:0000256" key="1">
    <source>
        <dbReference type="ARBA" id="ARBA00012552"/>
    </source>
</evidence>
<dbReference type="InterPro" id="IPR027417">
    <property type="entry name" value="P-loop_NTPase"/>
</dbReference>
<dbReference type="Pfam" id="PF07717">
    <property type="entry name" value="OB_NTP_bind"/>
    <property type="match status" value="1"/>
</dbReference>
<sequence>MDVDFNLSIRVQANQRAGRAGRARPGKCYRLYPSMVYRDDFLDVTIPEIQRSSLAGSVLYLKSLDLPDIDILKFDFLDPPSYESLEDALRQLHLIDAINEDGSITSFGQTMVELPLQPSLYRTPLEANKCGCLSQALTVAAILSAETTLLPGRRHLTGVHKLISLCSHRPCSKSSEKKRKQTPSNLPDGFGWGIAFNYFRYMRSGIELTTMWIGVRITICSTSRQELSTGLCFINSCPILNPAFVLLQVHSSSVLRIDEEEVLPNYVVYHELIATSRPYMCNVCAVEMPWVMPVTRKLEKLNVKKTQWWIP</sequence>
<evidence type="ECO:0000259" key="6">
    <source>
        <dbReference type="SMART" id="SM00847"/>
    </source>
</evidence>
<dbReference type="Pfam" id="PF04408">
    <property type="entry name" value="WHD_HA2"/>
    <property type="match status" value="1"/>
</dbReference>
<dbReference type="Proteomes" id="UP001630127">
    <property type="component" value="Unassembled WGS sequence"/>
</dbReference>
<keyword evidence="3" id="KW-0347">Helicase</keyword>
<name>A0ABD2YEZ7_9GENT</name>
<dbReference type="InterPro" id="IPR011709">
    <property type="entry name" value="DEAD-box_helicase_OB_fold"/>
</dbReference>
<dbReference type="InterPro" id="IPR048333">
    <property type="entry name" value="HA2_WH"/>
</dbReference>
<protein>
    <recommendedName>
        <fullName evidence="1">RNA helicase</fullName>
        <ecNumber evidence="1">3.6.4.13</ecNumber>
    </recommendedName>
</protein>
<dbReference type="SMART" id="SM00847">
    <property type="entry name" value="HA2"/>
    <property type="match status" value="1"/>
</dbReference>
<dbReference type="AlphaFoldDB" id="A0ABD2YEZ7"/>
<reference evidence="7 8" key="1">
    <citation type="submission" date="2024-11" db="EMBL/GenBank/DDBJ databases">
        <title>A near-complete genome assembly of Cinchona calisaya.</title>
        <authorList>
            <person name="Lian D.C."/>
            <person name="Zhao X.W."/>
            <person name="Wei L."/>
        </authorList>
    </citation>
    <scope>NUCLEOTIDE SEQUENCE [LARGE SCALE GENOMIC DNA]</scope>
    <source>
        <tissue evidence="7">Nenye</tissue>
    </source>
</reference>
<dbReference type="Gene3D" id="1.20.120.1080">
    <property type="match status" value="1"/>
</dbReference>
<evidence type="ECO:0000313" key="8">
    <source>
        <dbReference type="Proteomes" id="UP001630127"/>
    </source>
</evidence>
<dbReference type="GO" id="GO:0005524">
    <property type="term" value="F:ATP binding"/>
    <property type="evidence" value="ECO:0007669"/>
    <property type="project" value="UniProtKB-KW"/>
</dbReference>
<gene>
    <name evidence="7" type="ORF">ACH5RR_034278</name>
</gene>
<evidence type="ECO:0000256" key="2">
    <source>
        <dbReference type="ARBA" id="ARBA00022741"/>
    </source>
</evidence>
<evidence type="ECO:0000313" key="7">
    <source>
        <dbReference type="EMBL" id="KAL3504437.1"/>
    </source>
</evidence>
<dbReference type="GO" id="GO:0003724">
    <property type="term" value="F:RNA helicase activity"/>
    <property type="evidence" value="ECO:0007669"/>
    <property type="project" value="UniProtKB-EC"/>
</dbReference>
<proteinExistence type="predicted"/>
<keyword evidence="4" id="KW-0067">ATP-binding</keyword>
<dbReference type="PANTHER" id="PTHR18934">
    <property type="entry name" value="ATP-DEPENDENT RNA HELICASE"/>
    <property type="match status" value="1"/>
</dbReference>
<dbReference type="SUPFAM" id="SSF52540">
    <property type="entry name" value="P-loop containing nucleoside triphosphate hydrolases"/>
    <property type="match status" value="1"/>
</dbReference>
<organism evidence="7 8">
    <name type="scientific">Cinchona calisaya</name>
    <dbReference type="NCBI Taxonomy" id="153742"/>
    <lineage>
        <taxon>Eukaryota</taxon>
        <taxon>Viridiplantae</taxon>
        <taxon>Streptophyta</taxon>
        <taxon>Embryophyta</taxon>
        <taxon>Tracheophyta</taxon>
        <taxon>Spermatophyta</taxon>
        <taxon>Magnoliopsida</taxon>
        <taxon>eudicotyledons</taxon>
        <taxon>Gunneridae</taxon>
        <taxon>Pentapetalae</taxon>
        <taxon>asterids</taxon>
        <taxon>lamiids</taxon>
        <taxon>Gentianales</taxon>
        <taxon>Rubiaceae</taxon>
        <taxon>Cinchonoideae</taxon>
        <taxon>Cinchoneae</taxon>
        <taxon>Cinchona</taxon>
    </lineage>
</organism>
<evidence type="ECO:0000256" key="4">
    <source>
        <dbReference type="ARBA" id="ARBA00022840"/>
    </source>
</evidence>
<dbReference type="Gene3D" id="3.40.50.300">
    <property type="entry name" value="P-loop containing nucleotide triphosphate hydrolases"/>
    <property type="match status" value="1"/>
</dbReference>
<feature type="domain" description="Helicase-associated" evidence="6">
    <location>
        <begin position="87"/>
        <end position="172"/>
    </location>
</feature>
<keyword evidence="8" id="KW-1185">Reference proteome</keyword>
<evidence type="ECO:0000256" key="3">
    <source>
        <dbReference type="ARBA" id="ARBA00022806"/>
    </source>
</evidence>
<dbReference type="EC" id="3.6.4.13" evidence="1"/>
<keyword evidence="3" id="KW-0378">Hydrolase</keyword>